<sequence>MRSKLYITGLIFISLLVFSCSNDDYENPKVENNNLKLISKEELKGDLNKKVIDSASIRTSEIIEAEGEPINPKPPRR</sequence>
<keyword evidence="1" id="KW-0732">Signal</keyword>
<feature type="signal peptide" evidence="1">
    <location>
        <begin position="1"/>
        <end position="19"/>
    </location>
</feature>
<keyword evidence="3" id="KW-1185">Reference proteome</keyword>
<dbReference type="Proteomes" id="UP001269081">
    <property type="component" value="Unassembled WGS sequence"/>
</dbReference>
<feature type="chain" id="PRO_5045252860" evidence="1">
    <location>
        <begin position="20"/>
        <end position="77"/>
    </location>
</feature>
<proteinExistence type="predicted"/>
<protein>
    <submittedName>
        <fullName evidence="2">Uncharacterized protein</fullName>
    </submittedName>
</protein>
<dbReference type="PROSITE" id="PS51257">
    <property type="entry name" value="PROKAR_LIPOPROTEIN"/>
    <property type="match status" value="1"/>
</dbReference>
<comment type="caution">
    <text evidence="2">The sequence shown here is derived from an EMBL/GenBank/DDBJ whole genome shotgun (WGS) entry which is preliminary data.</text>
</comment>
<accession>A0ABU1Y6N6</accession>
<gene>
    <name evidence="2" type="ORF">J2W48_001818</name>
</gene>
<evidence type="ECO:0000256" key="1">
    <source>
        <dbReference type="SAM" id="SignalP"/>
    </source>
</evidence>
<reference evidence="2 3" key="1">
    <citation type="submission" date="2023-07" db="EMBL/GenBank/DDBJ databases">
        <title>Sorghum-associated microbial communities from plants grown in Nebraska, USA.</title>
        <authorList>
            <person name="Schachtman D."/>
        </authorList>
    </citation>
    <scope>NUCLEOTIDE SEQUENCE [LARGE SCALE GENOMIC DNA]</scope>
    <source>
        <strain evidence="2 3">4129</strain>
    </source>
</reference>
<dbReference type="EMBL" id="JAVDWQ010000005">
    <property type="protein sequence ID" value="MDR7209879.1"/>
    <property type="molecule type" value="Genomic_DNA"/>
</dbReference>
<dbReference type="RefSeq" id="WP_310280441.1">
    <property type="nucleotide sequence ID" value="NZ_JAVDWQ010000005.1"/>
</dbReference>
<name>A0ABU1Y6N6_9FLAO</name>
<evidence type="ECO:0000313" key="3">
    <source>
        <dbReference type="Proteomes" id="UP001269081"/>
    </source>
</evidence>
<organism evidence="2 3">
    <name type="scientific">Flavobacterium piscis</name>
    <dbReference type="NCBI Taxonomy" id="1114874"/>
    <lineage>
        <taxon>Bacteria</taxon>
        <taxon>Pseudomonadati</taxon>
        <taxon>Bacteroidota</taxon>
        <taxon>Flavobacteriia</taxon>
        <taxon>Flavobacteriales</taxon>
        <taxon>Flavobacteriaceae</taxon>
        <taxon>Flavobacterium</taxon>
    </lineage>
</organism>
<evidence type="ECO:0000313" key="2">
    <source>
        <dbReference type="EMBL" id="MDR7209879.1"/>
    </source>
</evidence>